<sequence>MVKLIRILLCSGVFSVGLLANANAALETRLGGLAVYDTDIDITWLADADYAKTSGYDADGVLSWPDAKAWAAGLSIEGVTGWRLPTADTSCTGHNCNHSEMGHLFYDELGGKAGFPILSISSLFSNIRDYFGGFEQFYWTGTEFTPDLGWIFFFANGHQGWGGDIPHYGFAWAVHDGDVGAALVPEPEAYAMMSIGLLMLFGFRRLRQQC</sequence>
<dbReference type="EMBL" id="FODO01000030">
    <property type="protein sequence ID" value="SEO97091.1"/>
    <property type="molecule type" value="Genomic_DNA"/>
</dbReference>
<dbReference type="AlphaFoldDB" id="A0A1H8U1Q1"/>
<evidence type="ECO:0000313" key="3">
    <source>
        <dbReference type="Proteomes" id="UP000198814"/>
    </source>
</evidence>
<reference evidence="3" key="1">
    <citation type="submission" date="2016-10" db="EMBL/GenBank/DDBJ databases">
        <authorList>
            <person name="Varghese N."/>
            <person name="Submissions S."/>
        </authorList>
    </citation>
    <scope>NUCLEOTIDE SEQUENCE [LARGE SCALE GENOMIC DNA]</scope>
    <source>
        <strain evidence="3">Nm76</strain>
    </source>
</reference>
<keyword evidence="1" id="KW-0732">Signal</keyword>
<dbReference type="Proteomes" id="UP000198814">
    <property type="component" value="Unassembled WGS sequence"/>
</dbReference>
<keyword evidence="3" id="KW-1185">Reference proteome</keyword>
<dbReference type="NCBIfam" id="TIGR02595">
    <property type="entry name" value="PEP_CTERM"/>
    <property type="match status" value="1"/>
</dbReference>
<accession>A0A1H8U1Q1</accession>
<dbReference type="InterPro" id="IPR013424">
    <property type="entry name" value="Ice-binding_C"/>
</dbReference>
<protein>
    <submittedName>
        <fullName evidence="2">PEP-CTERM protein-sorting domain-containing protein</fullName>
    </submittedName>
</protein>
<name>A0A1H8U1Q1_9PROT</name>
<feature type="signal peptide" evidence="1">
    <location>
        <begin position="1"/>
        <end position="24"/>
    </location>
</feature>
<evidence type="ECO:0000313" key="2">
    <source>
        <dbReference type="EMBL" id="SEO97091.1"/>
    </source>
</evidence>
<evidence type="ECO:0000256" key="1">
    <source>
        <dbReference type="SAM" id="SignalP"/>
    </source>
</evidence>
<dbReference type="RefSeq" id="WP_090321927.1">
    <property type="nucleotide sequence ID" value="NZ_FNOE01000033.1"/>
</dbReference>
<proteinExistence type="predicted"/>
<organism evidence="2 3">
    <name type="scientific">Nitrosomonas oligotropha</name>
    <dbReference type="NCBI Taxonomy" id="42354"/>
    <lineage>
        <taxon>Bacteria</taxon>
        <taxon>Pseudomonadati</taxon>
        <taxon>Pseudomonadota</taxon>
        <taxon>Betaproteobacteria</taxon>
        <taxon>Nitrosomonadales</taxon>
        <taxon>Nitrosomonadaceae</taxon>
        <taxon>Nitrosomonas</taxon>
    </lineage>
</organism>
<gene>
    <name evidence="2" type="ORF">SAMN05216333_1303</name>
</gene>
<feature type="chain" id="PRO_5011480362" evidence="1">
    <location>
        <begin position="25"/>
        <end position="210"/>
    </location>
</feature>
<dbReference type="OrthoDB" id="8537107at2"/>